<dbReference type="Gene3D" id="1.20.1550.10">
    <property type="entry name" value="DsbB-like"/>
    <property type="match status" value="1"/>
</dbReference>
<evidence type="ECO:0000256" key="5">
    <source>
        <dbReference type="SAM" id="Phobius"/>
    </source>
</evidence>
<dbReference type="InterPro" id="IPR003752">
    <property type="entry name" value="DiS_bond_form_DsbB/BdbC"/>
</dbReference>
<feature type="transmembrane region" description="Helical" evidence="5">
    <location>
        <begin position="140"/>
        <end position="162"/>
    </location>
</feature>
<evidence type="ECO:0000256" key="2">
    <source>
        <dbReference type="ARBA" id="ARBA00022692"/>
    </source>
</evidence>
<keyword evidence="2 5" id="KW-0812">Transmembrane</keyword>
<accession>A0ABV8CEA7</accession>
<feature type="transmembrane region" description="Helical" evidence="5">
    <location>
        <begin position="68"/>
        <end position="87"/>
    </location>
</feature>
<dbReference type="Proteomes" id="UP001595758">
    <property type="component" value="Unassembled WGS sequence"/>
</dbReference>
<organism evidence="6 7">
    <name type="scientific">Legionella dresdenensis</name>
    <dbReference type="NCBI Taxonomy" id="450200"/>
    <lineage>
        <taxon>Bacteria</taxon>
        <taxon>Pseudomonadati</taxon>
        <taxon>Pseudomonadota</taxon>
        <taxon>Gammaproteobacteria</taxon>
        <taxon>Legionellales</taxon>
        <taxon>Legionellaceae</taxon>
        <taxon>Legionella</taxon>
    </lineage>
</organism>
<keyword evidence="4 5" id="KW-0472">Membrane</keyword>
<evidence type="ECO:0000313" key="7">
    <source>
        <dbReference type="Proteomes" id="UP001595758"/>
    </source>
</evidence>
<dbReference type="Pfam" id="PF02600">
    <property type="entry name" value="DsbB"/>
    <property type="match status" value="1"/>
</dbReference>
<gene>
    <name evidence="6" type="ORF">ACFORL_04425</name>
</gene>
<name>A0ABV8CEA7_9GAMM</name>
<dbReference type="SUPFAM" id="SSF158442">
    <property type="entry name" value="DsbB-like"/>
    <property type="match status" value="1"/>
</dbReference>
<keyword evidence="7" id="KW-1185">Reference proteome</keyword>
<evidence type="ECO:0000256" key="1">
    <source>
        <dbReference type="ARBA" id="ARBA00004141"/>
    </source>
</evidence>
<evidence type="ECO:0000256" key="4">
    <source>
        <dbReference type="ARBA" id="ARBA00023136"/>
    </source>
</evidence>
<dbReference type="RefSeq" id="WP_382341483.1">
    <property type="nucleotide sequence ID" value="NZ_JBHSAB010000004.1"/>
</dbReference>
<sequence>MINQPKLHFWGNFLGLLFICISLAIAFCDQLISHDLPCPLCLLQRLCFIATGLALCMNIRYGSKPAHYGLMLLSALCGLSISVRQLFLHIAPQDPGYGGEIWGLHLYAWSAIIFIGIITTIAIALLFDEGFTERPVFIKRWVDLLMSIFLVLILANSVSTFIECGFTRCPDNPVAYYLLGQMP</sequence>
<dbReference type="InterPro" id="IPR023380">
    <property type="entry name" value="DsbB-like_sf"/>
</dbReference>
<comment type="caution">
    <text evidence="6">The sequence shown here is derived from an EMBL/GenBank/DDBJ whole genome shotgun (WGS) entry which is preliminary data.</text>
</comment>
<reference evidence="7" key="1">
    <citation type="journal article" date="2019" name="Int. J. Syst. Evol. Microbiol.">
        <title>The Global Catalogue of Microorganisms (GCM) 10K type strain sequencing project: providing services to taxonomists for standard genome sequencing and annotation.</title>
        <authorList>
            <consortium name="The Broad Institute Genomics Platform"/>
            <consortium name="The Broad Institute Genome Sequencing Center for Infectious Disease"/>
            <person name="Wu L."/>
            <person name="Ma J."/>
        </authorList>
    </citation>
    <scope>NUCLEOTIDE SEQUENCE [LARGE SCALE GENOMIC DNA]</scope>
    <source>
        <strain evidence="7">CCUG 59858</strain>
    </source>
</reference>
<protein>
    <submittedName>
        <fullName evidence="6">Disulfide bond formation protein B</fullName>
    </submittedName>
</protein>
<keyword evidence="3 5" id="KW-1133">Transmembrane helix</keyword>
<feature type="transmembrane region" description="Helical" evidence="5">
    <location>
        <begin position="107"/>
        <end position="128"/>
    </location>
</feature>
<evidence type="ECO:0000313" key="6">
    <source>
        <dbReference type="EMBL" id="MFC3908319.1"/>
    </source>
</evidence>
<proteinExistence type="predicted"/>
<comment type="subcellular location">
    <subcellularLocation>
        <location evidence="1">Membrane</location>
        <topology evidence="1">Multi-pass membrane protein</topology>
    </subcellularLocation>
</comment>
<dbReference type="EMBL" id="JBHSAB010000004">
    <property type="protein sequence ID" value="MFC3908319.1"/>
    <property type="molecule type" value="Genomic_DNA"/>
</dbReference>
<evidence type="ECO:0000256" key="3">
    <source>
        <dbReference type="ARBA" id="ARBA00022989"/>
    </source>
</evidence>
<feature type="transmembrane region" description="Helical" evidence="5">
    <location>
        <begin position="42"/>
        <end position="61"/>
    </location>
</feature>